<organism evidence="2 3">
    <name type="scientific">Nonomuraea turkmeniaca</name>
    <dbReference type="NCBI Taxonomy" id="103838"/>
    <lineage>
        <taxon>Bacteria</taxon>
        <taxon>Bacillati</taxon>
        <taxon>Actinomycetota</taxon>
        <taxon>Actinomycetes</taxon>
        <taxon>Streptosporangiales</taxon>
        <taxon>Streptosporangiaceae</taxon>
        <taxon>Nonomuraea</taxon>
    </lineage>
</organism>
<dbReference type="AlphaFoldDB" id="A0A5S4FM08"/>
<dbReference type="GO" id="GO:0016747">
    <property type="term" value="F:acyltransferase activity, transferring groups other than amino-acyl groups"/>
    <property type="evidence" value="ECO:0007669"/>
    <property type="project" value="InterPro"/>
</dbReference>
<gene>
    <name evidence="2" type="ORF">ETD86_13965</name>
</gene>
<dbReference type="InterPro" id="IPR000182">
    <property type="entry name" value="GNAT_dom"/>
</dbReference>
<accession>A0A5S4FM08</accession>
<reference evidence="2 3" key="1">
    <citation type="submission" date="2019-05" db="EMBL/GenBank/DDBJ databases">
        <title>Draft genome sequence of Nonomuraea turkmeniaca DSM 43926.</title>
        <authorList>
            <person name="Saricaoglu S."/>
            <person name="Isik K."/>
        </authorList>
    </citation>
    <scope>NUCLEOTIDE SEQUENCE [LARGE SCALE GENOMIC DNA]</scope>
    <source>
        <strain evidence="2 3">DSM 43926</strain>
    </source>
</reference>
<keyword evidence="3" id="KW-1185">Reference proteome</keyword>
<sequence length="190" mass="20921">MEIRGADVTREAEAVGVALARAFRDDPVINWLLGEGKDAALMFTTLARYTHELTEVAVDEDGSLAGVALWDPPRHQPDYPEGAIAGFMAAMGNRVSYGMLLDEELGKRRPEQPFWYLAQLGTVPERQGAGVGGALLRTGLARCDAERMPTYLESSKESNVPFYEKHGFAVTSRFELPGGPPIWTMWRPVP</sequence>
<dbReference type="PANTHER" id="PTHR42791">
    <property type="entry name" value="GNAT FAMILY ACETYLTRANSFERASE"/>
    <property type="match status" value="1"/>
</dbReference>
<comment type="caution">
    <text evidence="2">The sequence shown here is derived from an EMBL/GenBank/DDBJ whole genome shotgun (WGS) entry which is preliminary data.</text>
</comment>
<dbReference type="Pfam" id="PF13508">
    <property type="entry name" value="Acetyltransf_7"/>
    <property type="match status" value="1"/>
</dbReference>
<dbReference type="Gene3D" id="3.40.630.30">
    <property type="match status" value="1"/>
</dbReference>
<dbReference type="CDD" id="cd04301">
    <property type="entry name" value="NAT_SF"/>
    <property type="match status" value="1"/>
</dbReference>
<dbReference type="EMBL" id="VCKY01000038">
    <property type="protein sequence ID" value="TMR21766.1"/>
    <property type="molecule type" value="Genomic_DNA"/>
</dbReference>
<protein>
    <submittedName>
        <fullName evidence="2">GNAT family N-acetyltransferase</fullName>
    </submittedName>
</protein>
<dbReference type="InterPro" id="IPR016181">
    <property type="entry name" value="Acyl_CoA_acyltransferase"/>
</dbReference>
<evidence type="ECO:0000259" key="1">
    <source>
        <dbReference type="PROSITE" id="PS51186"/>
    </source>
</evidence>
<dbReference type="RefSeq" id="WP_138666571.1">
    <property type="nucleotide sequence ID" value="NZ_VCKY01000038.1"/>
</dbReference>
<dbReference type="InterPro" id="IPR052523">
    <property type="entry name" value="Trichothecene_AcTrans"/>
</dbReference>
<evidence type="ECO:0000313" key="3">
    <source>
        <dbReference type="Proteomes" id="UP000309128"/>
    </source>
</evidence>
<dbReference type="PROSITE" id="PS51186">
    <property type="entry name" value="GNAT"/>
    <property type="match status" value="1"/>
</dbReference>
<dbReference type="PANTHER" id="PTHR42791:SF1">
    <property type="entry name" value="N-ACETYLTRANSFERASE DOMAIN-CONTAINING PROTEIN"/>
    <property type="match status" value="1"/>
</dbReference>
<name>A0A5S4FM08_9ACTN</name>
<evidence type="ECO:0000313" key="2">
    <source>
        <dbReference type="EMBL" id="TMR21766.1"/>
    </source>
</evidence>
<dbReference type="SUPFAM" id="SSF55729">
    <property type="entry name" value="Acyl-CoA N-acyltransferases (Nat)"/>
    <property type="match status" value="1"/>
</dbReference>
<feature type="domain" description="N-acetyltransferase" evidence="1">
    <location>
        <begin position="54"/>
        <end position="190"/>
    </location>
</feature>
<proteinExistence type="predicted"/>
<dbReference type="Proteomes" id="UP000309128">
    <property type="component" value="Unassembled WGS sequence"/>
</dbReference>
<keyword evidence="2" id="KW-0808">Transferase</keyword>
<dbReference type="OrthoDB" id="7057833at2"/>